<dbReference type="PANTHER" id="PTHR10742:SF410">
    <property type="entry name" value="LYSINE-SPECIFIC HISTONE DEMETHYLASE 2"/>
    <property type="match status" value="1"/>
</dbReference>
<evidence type="ECO:0000256" key="4">
    <source>
        <dbReference type="ARBA" id="ARBA00012535"/>
    </source>
</evidence>
<dbReference type="InterPro" id="IPR001613">
    <property type="entry name" value="Flavin_amine_oxidase"/>
</dbReference>
<dbReference type="RefSeq" id="WP_144583294.1">
    <property type="nucleotide sequence ID" value="NZ_VMTP01000055.1"/>
</dbReference>
<evidence type="ECO:0000256" key="3">
    <source>
        <dbReference type="ARBA" id="ARBA00005833"/>
    </source>
</evidence>
<sequence length="444" mass="51035">MNTTQEPIIIIGAGVAGLTAASELKKMGKKVLVLEARDRLGGRIFSQKIKHECYDLGASWIHGIENNPIWSIVQHNQIQTTIFNYDQSIYYQGKQQPFNSEEKLIFETSLDYLLNRFKEIDPHEHYHHALAALQLWMNEEEFLLHINTQFDLDEHAVAKLKKMLSDFFNLLAEDPCASDLEHLSADFWKNEGYYPGDEVIFPQGYIQVIEFLSRNITVLTNKVVQQIDYTQDTIQVFTENAECFCASQVIVTVPLGVLKKQRLQFFPDLSQEKKQVINNLGFGTFNKLFVSFDQNFWKSVQYDQSKNIYIHNQHGWLNFLDVSELYHQPTLLFLFGGASATWLENTSCEEVWHNIKTSLTLVFDEIPQPIQIFKTEWGKDQFSEGSFSYHSVGHTSDQIEILKQPIQNKVFFAGEHLASFGAGTVHGAYHSGLEVSEAIQKYTK</sequence>
<organism evidence="11 12">
    <name type="scientific">Acinetobacter colistiniresistens</name>
    <dbReference type="NCBI Taxonomy" id="280145"/>
    <lineage>
        <taxon>Bacteria</taxon>
        <taxon>Pseudomonadati</taxon>
        <taxon>Pseudomonadota</taxon>
        <taxon>Gammaproteobacteria</taxon>
        <taxon>Moraxellales</taxon>
        <taxon>Moraxellaceae</taxon>
        <taxon>Acinetobacter</taxon>
    </lineage>
</organism>
<feature type="binding site" evidence="9">
    <location>
        <position position="224"/>
    </location>
    <ligand>
        <name>FAD</name>
        <dbReference type="ChEBI" id="CHEBI:57692"/>
    </ligand>
</feature>
<reference evidence="11 12" key="1">
    <citation type="submission" date="2019-07" db="EMBL/GenBank/DDBJ databases">
        <title>Draft Genome Sequence of the first blaOXA-58-Harboring Acinetobacter colistiniresistens clinical isolate from Brazil.</title>
        <authorList>
            <person name="Favaro L.S."/>
            <person name="Paula-Petroli S.B."/>
            <person name="Moura C.F."/>
            <person name="Tognim M.C.B."/>
            <person name="Venancio E.J."/>
            <person name="Yamada-Ogatta S.F."/>
            <person name="Carrara-Marroni F.E."/>
        </authorList>
    </citation>
    <scope>NUCLEOTIDE SEQUENCE [LARGE SCALE GENOMIC DNA]</scope>
    <source>
        <strain evidence="11 12">DL</strain>
    </source>
</reference>
<dbReference type="EMBL" id="VMTP01000055">
    <property type="protein sequence ID" value="TVT82095.1"/>
    <property type="molecule type" value="Genomic_DNA"/>
</dbReference>
<accession>A0A558F917</accession>
<keyword evidence="6" id="KW-0560">Oxidoreductase</keyword>
<evidence type="ECO:0000313" key="11">
    <source>
        <dbReference type="EMBL" id="TVT82095.1"/>
    </source>
</evidence>
<feature type="domain" description="Amine oxidase" evidence="10">
    <location>
        <begin position="15"/>
        <end position="439"/>
    </location>
</feature>
<comment type="pathway">
    <text evidence="2">Plant hormone metabolism; auxin biosynthesis.</text>
</comment>
<dbReference type="Pfam" id="PF01593">
    <property type="entry name" value="Amino_oxidase"/>
    <property type="match status" value="1"/>
</dbReference>
<proteinExistence type="inferred from homology"/>
<dbReference type="SUPFAM" id="SSF54373">
    <property type="entry name" value="FAD-linked reductases, C-terminal domain"/>
    <property type="match status" value="1"/>
</dbReference>
<keyword evidence="7" id="KW-0073">Auxin biosynthesis</keyword>
<dbReference type="Gene3D" id="3.90.660.10">
    <property type="match status" value="1"/>
</dbReference>
<dbReference type="GO" id="GO:0009851">
    <property type="term" value="P:auxin biosynthetic process"/>
    <property type="evidence" value="ECO:0007669"/>
    <property type="project" value="UniProtKB-KW"/>
</dbReference>
<dbReference type="InterPro" id="IPR036188">
    <property type="entry name" value="FAD/NAD-bd_sf"/>
</dbReference>
<comment type="cofactor">
    <cofactor evidence="1">
        <name>FAD</name>
        <dbReference type="ChEBI" id="CHEBI:57692"/>
    </cofactor>
</comment>
<evidence type="ECO:0000256" key="5">
    <source>
        <dbReference type="ARBA" id="ARBA00017871"/>
    </source>
</evidence>
<feature type="binding site" evidence="9">
    <location>
        <begin position="35"/>
        <end position="36"/>
    </location>
    <ligand>
        <name>FAD</name>
        <dbReference type="ChEBI" id="CHEBI:57692"/>
    </ligand>
</feature>
<dbReference type="AlphaFoldDB" id="A0A558F917"/>
<dbReference type="InterPro" id="IPR050281">
    <property type="entry name" value="Flavin_monoamine_oxidase"/>
</dbReference>
<evidence type="ECO:0000256" key="8">
    <source>
        <dbReference type="ARBA" id="ARBA00047321"/>
    </source>
</evidence>
<comment type="caution">
    <text evidence="11">The sequence shown here is derived from an EMBL/GenBank/DDBJ whole genome shotgun (WGS) entry which is preliminary data.</text>
</comment>
<dbReference type="PRINTS" id="PR00757">
    <property type="entry name" value="AMINEOXDASEF"/>
</dbReference>
<protein>
    <recommendedName>
        <fullName evidence="5">Tryptophan 2-monooxygenase</fullName>
        <ecNumber evidence="4">1.13.12.3</ecNumber>
    </recommendedName>
</protein>
<comment type="catalytic activity">
    <reaction evidence="8">
        <text>L-tryptophan + O2 = indole-3-acetamide + CO2 + H2O</text>
        <dbReference type="Rhea" id="RHEA:16165"/>
        <dbReference type="ChEBI" id="CHEBI:15377"/>
        <dbReference type="ChEBI" id="CHEBI:15379"/>
        <dbReference type="ChEBI" id="CHEBI:16031"/>
        <dbReference type="ChEBI" id="CHEBI:16526"/>
        <dbReference type="ChEBI" id="CHEBI:57912"/>
        <dbReference type="EC" id="1.13.12.3"/>
    </reaction>
</comment>
<dbReference type="Proteomes" id="UP000316981">
    <property type="component" value="Unassembled WGS sequence"/>
</dbReference>
<dbReference type="EC" id="1.13.12.3" evidence="4"/>
<evidence type="ECO:0000259" key="10">
    <source>
        <dbReference type="Pfam" id="PF01593"/>
    </source>
</evidence>
<gene>
    <name evidence="11" type="ORF">FPV60_09265</name>
</gene>
<dbReference type="PANTHER" id="PTHR10742">
    <property type="entry name" value="FLAVIN MONOAMINE OXIDASE"/>
    <property type="match status" value="1"/>
</dbReference>
<evidence type="ECO:0000256" key="1">
    <source>
        <dbReference type="ARBA" id="ARBA00001974"/>
    </source>
</evidence>
<name>A0A558F917_9GAMM</name>
<dbReference type="GO" id="GO:0050361">
    <property type="term" value="F:tryptophan 2-monooxygenase activity"/>
    <property type="evidence" value="ECO:0007669"/>
    <property type="project" value="UniProtKB-EC"/>
</dbReference>
<dbReference type="Gene3D" id="3.50.50.60">
    <property type="entry name" value="FAD/NAD(P)-binding domain"/>
    <property type="match status" value="1"/>
</dbReference>
<comment type="similarity">
    <text evidence="3">Belongs to the tryptophan 2-monooxygenase family.</text>
</comment>
<evidence type="ECO:0000313" key="12">
    <source>
        <dbReference type="Proteomes" id="UP000316981"/>
    </source>
</evidence>
<dbReference type="SUPFAM" id="SSF51905">
    <property type="entry name" value="FAD/NAD(P)-binding domain"/>
    <property type="match status" value="1"/>
</dbReference>
<evidence type="ECO:0000256" key="6">
    <source>
        <dbReference type="ARBA" id="ARBA00023002"/>
    </source>
</evidence>
<evidence type="ECO:0000256" key="7">
    <source>
        <dbReference type="ARBA" id="ARBA00023070"/>
    </source>
</evidence>
<evidence type="ECO:0000256" key="2">
    <source>
        <dbReference type="ARBA" id="ARBA00004814"/>
    </source>
</evidence>
<dbReference type="InterPro" id="IPR002937">
    <property type="entry name" value="Amino_oxidase"/>
</dbReference>
<evidence type="ECO:0000256" key="9">
    <source>
        <dbReference type="PIRSR" id="PIRSR601613-1"/>
    </source>
</evidence>